<keyword evidence="2" id="KW-1185">Reference proteome</keyword>
<proteinExistence type="predicted"/>
<protein>
    <submittedName>
        <fullName evidence="1">Uncharacterized protein</fullName>
    </submittedName>
</protein>
<dbReference type="Proteomes" id="UP000179284">
    <property type="component" value="Plasmid pNP144"/>
</dbReference>
<evidence type="ECO:0000313" key="2">
    <source>
        <dbReference type="Proteomes" id="UP000179284"/>
    </source>
</evidence>
<sequence length="139" mass="15901">MTYTDKSKEYSTKYMKDKQLRVPLNWLKEDFENRVKPAIQRSGIPVSTFIKDAVNEKLIRDGLVPPDVCGIPGTVGYAIQKYLNDEKKTVLYITVGDTMYSYIKADKAGHTWETAIEEYGAMECDKVSAEDYVVEIRCK</sequence>
<accession>A0A1D9P5K6</accession>
<gene>
    <name evidence="1" type="ORF">bhn_II107</name>
</gene>
<keyword evidence="1" id="KW-0614">Plasmid</keyword>
<name>A0A1D9P5K6_9FIRM</name>
<evidence type="ECO:0000313" key="1">
    <source>
        <dbReference type="EMBL" id="AOZ97906.1"/>
    </source>
</evidence>
<geneLocation type="plasmid" evidence="2">
    <name>pnp144</name>
</geneLocation>
<organism evidence="1 2">
    <name type="scientific">Butyrivibrio hungatei</name>
    <dbReference type="NCBI Taxonomy" id="185008"/>
    <lineage>
        <taxon>Bacteria</taxon>
        <taxon>Bacillati</taxon>
        <taxon>Bacillota</taxon>
        <taxon>Clostridia</taxon>
        <taxon>Lachnospirales</taxon>
        <taxon>Lachnospiraceae</taxon>
        <taxon>Butyrivibrio</taxon>
    </lineage>
</organism>
<reference evidence="2" key="1">
    <citation type="submission" date="2016-10" db="EMBL/GenBank/DDBJ databases">
        <title>The complete genome sequence of the rumen bacterium Butyrivibrio hungatei MB2003.</title>
        <authorList>
            <person name="Palevich N."/>
            <person name="Kelly W.J."/>
            <person name="Leahy S.C."/>
            <person name="Altermann E."/>
            <person name="Rakonjac J."/>
            <person name="Attwood G.T."/>
        </authorList>
    </citation>
    <scope>NUCLEOTIDE SEQUENCE [LARGE SCALE GENOMIC DNA]</scope>
    <source>
        <strain evidence="2">MB2003</strain>
        <plasmid evidence="2">Plasmid pnp144</plasmid>
    </source>
</reference>
<dbReference type="KEGG" id="bhu:bhn_II107"/>
<dbReference type="OrthoDB" id="9813766at2"/>
<dbReference type="AlphaFoldDB" id="A0A1D9P5K6"/>
<dbReference type="EMBL" id="CP017832">
    <property type="protein sequence ID" value="AOZ97906.1"/>
    <property type="molecule type" value="Genomic_DNA"/>
</dbReference>
<dbReference type="RefSeq" id="WP_071177664.1">
    <property type="nucleotide sequence ID" value="NZ_CP017832.1"/>
</dbReference>